<gene>
    <name evidence="15" type="ORF">CLIM01_10485</name>
</gene>
<evidence type="ECO:0000256" key="10">
    <source>
        <dbReference type="ARBA" id="ARBA00030592"/>
    </source>
</evidence>
<evidence type="ECO:0000256" key="4">
    <source>
        <dbReference type="ARBA" id="ARBA00022563"/>
    </source>
</evidence>
<comment type="similarity">
    <text evidence="2">Belongs to the folylpolyglutamate synthase family.</text>
</comment>
<dbReference type="Pfam" id="PF02875">
    <property type="entry name" value="Mur_ligase_C"/>
    <property type="match status" value="1"/>
</dbReference>
<dbReference type="Gene3D" id="3.40.1190.10">
    <property type="entry name" value="Mur-like, catalytic domain"/>
    <property type="match status" value="1"/>
</dbReference>
<evidence type="ECO:0000313" key="15">
    <source>
        <dbReference type="EMBL" id="KAK0372170.1"/>
    </source>
</evidence>
<evidence type="ECO:0000256" key="2">
    <source>
        <dbReference type="ARBA" id="ARBA00008276"/>
    </source>
</evidence>
<dbReference type="PANTHER" id="PTHR11136:SF5">
    <property type="entry name" value="FOLYLPOLYGLUTAMATE SYNTHASE, MITOCHONDRIAL"/>
    <property type="match status" value="1"/>
</dbReference>
<dbReference type="InterPro" id="IPR001645">
    <property type="entry name" value="Folylpolyglutamate_synth"/>
</dbReference>
<dbReference type="EMBL" id="JARUPT010000389">
    <property type="protein sequence ID" value="KAK0372170.1"/>
    <property type="molecule type" value="Genomic_DNA"/>
</dbReference>
<reference evidence="15" key="1">
    <citation type="submission" date="2023-04" db="EMBL/GenBank/DDBJ databases">
        <title>Colletotrichum limetticola genome sequence.</title>
        <authorList>
            <person name="Baroncelli R."/>
        </authorList>
    </citation>
    <scope>NUCLEOTIDE SEQUENCE</scope>
    <source>
        <strain evidence="15">KLA-Anderson</strain>
    </source>
</reference>
<dbReference type="InterPro" id="IPR036565">
    <property type="entry name" value="Mur-like_cat_sf"/>
</dbReference>
<evidence type="ECO:0000256" key="12">
    <source>
        <dbReference type="ARBA" id="ARBA00047493"/>
    </source>
</evidence>
<keyword evidence="4" id="KW-0554">One-carbon metabolism</keyword>
<keyword evidence="7" id="KW-0547">Nucleotide-binding</keyword>
<evidence type="ECO:0000256" key="11">
    <source>
        <dbReference type="ARBA" id="ARBA00030876"/>
    </source>
</evidence>
<accession>A0ABQ9PK59</accession>
<dbReference type="InterPro" id="IPR036615">
    <property type="entry name" value="Mur_ligase_C_dom_sf"/>
</dbReference>
<evidence type="ECO:0000259" key="14">
    <source>
        <dbReference type="Pfam" id="PF02875"/>
    </source>
</evidence>
<comment type="catalytic activity">
    <reaction evidence="12">
        <text>(6S)-5,6,7,8-tetrahydrofolyl-(gamma-L-Glu)(n) + L-glutamate + ATP = (6S)-5,6,7,8-tetrahydrofolyl-(gamma-L-Glu)(n+1) + ADP + phosphate + H(+)</text>
        <dbReference type="Rhea" id="RHEA:10580"/>
        <dbReference type="Rhea" id="RHEA-COMP:14738"/>
        <dbReference type="Rhea" id="RHEA-COMP:14740"/>
        <dbReference type="ChEBI" id="CHEBI:15378"/>
        <dbReference type="ChEBI" id="CHEBI:29985"/>
        <dbReference type="ChEBI" id="CHEBI:30616"/>
        <dbReference type="ChEBI" id="CHEBI:43474"/>
        <dbReference type="ChEBI" id="CHEBI:141005"/>
        <dbReference type="ChEBI" id="CHEBI:456216"/>
        <dbReference type="EC" id="6.3.2.17"/>
    </reaction>
</comment>
<feature type="domain" description="Mur ligase C-terminal" evidence="14">
    <location>
        <begin position="311"/>
        <end position="387"/>
    </location>
</feature>
<dbReference type="NCBIfam" id="TIGR01499">
    <property type="entry name" value="folC"/>
    <property type="match status" value="1"/>
</dbReference>
<sequence length="408" mass="45938">MREDRTYQLAIELLRSRRVQRSAKPPAEVSLPKVSLPNGSPNFKGTPHIHGMREWLQRLGHTKERLDRLNVIHVAGTKGKGSTCAYVDSFLRSHSQRTGYPRKRGLYMSPFLDKHNEMIRIDSMPLSDTCFAEAFFEVWDGLRLDIDDTGTPKQLQLLAILSYHVFLKEEVDVAIYETHHGGQFDVTNIVERPIVTAITSIGLDHRAELGESIENIAWHKAGIFKSGACALSVPQMSAAEKVLRRRAHDLGVDLEFVRMNQDMTGNFEHDTQKLNASLARKACDAFLLYKRDERLTQEDIEGGIRGFRLPGRFQVVEADGVTWCLDGAHNPMSAILSATWFRDLSKQEGNVVMFGINSDRHDPDNTLRSLRDVLGHSVSCVILTSDTGVLDEDRLNRYPQQNSSSDAA</sequence>
<evidence type="ECO:0000256" key="13">
    <source>
        <dbReference type="SAM" id="MobiDB-lite"/>
    </source>
</evidence>
<protein>
    <recommendedName>
        <fullName evidence="3">tetrahydrofolate synthase</fullName>
        <ecNumber evidence="3">6.3.2.17</ecNumber>
    </recommendedName>
    <alternativeName>
        <fullName evidence="11">Folylpoly-gamma-glutamate synthetase</fullName>
    </alternativeName>
    <alternativeName>
        <fullName evidence="10">Tetrahydrofolylpolyglutamate synthase</fullName>
    </alternativeName>
</protein>
<comment type="pathway">
    <text evidence="1">Cofactor biosynthesis; tetrahydrofolylpolyglutamate biosynthesis.</text>
</comment>
<evidence type="ECO:0000256" key="9">
    <source>
        <dbReference type="ARBA" id="ARBA00022842"/>
    </source>
</evidence>
<evidence type="ECO:0000256" key="5">
    <source>
        <dbReference type="ARBA" id="ARBA00022598"/>
    </source>
</evidence>
<evidence type="ECO:0000256" key="6">
    <source>
        <dbReference type="ARBA" id="ARBA00022723"/>
    </source>
</evidence>
<keyword evidence="9" id="KW-0460">Magnesium</keyword>
<dbReference type="EC" id="6.3.2.17" evidence="3"/>
<dbReference type="PANTHER" id="PTHR11136">
    <property type="entry name" value="FOLYLPOLYGLUTAMATE SYNTHASE-RELATED"/>
    <property type="match status" value="1"/>
</dbReference>
<feature type="region of interest" description="Disordered" evidence="13">
    <location>
        <begin position="21"/>
        <end position="40"/>
    </location>
</feature>
<keyword evidence="8" id="KW-0067">ATP-binding</keyword>
<dbReference type="SUPFAM" id="SSF53623">
    <property type="entry name" value="MurD-like peptide ligases, catalytic domain"/>
    <property type="match status" value="1"/>
</dbReference>
<evidence type="ECO:0000313" key="16">
    <source>
        <dbReference type="Proteomes" id="UP001169217"/>
    </source>
</evidence>
<dbReference type="Proteomes" id="UP001169217">
    <property type="component" value="Unassembled WGS sequence"/>
</dbReference>
<keyword evidence="16" id="KW-1185">Reference proteome</keyword>
<evidence type="ECO:0000256" key="7">
    <source>
        <dbReference type="ARBA" id="ARBA00022741"/>
    </source>
</evidence>
<evidence type="ECO:0000256" key="3">
    <source>
        <dbReference type="ARBA" id="ARBA00013025"/>
    </source>
</evidence>
<evidence type="ECO:0000256" key="8">
    <source>
        <dbReference type="ARBA" id="ARBA00022840"/>
    </source>
</evidence>
<evidence type="ECO:0000256" key="1">
    <source>
        <dbReference type="ARBA" id="ARBA00005150"/>
    </source>
</evidence>
<keyword evidence="5" id="KW-0436">Ligase</keyword>
<comment type="caution">
    <text evidence="15">The sequence shown here is derived from an EMBL/GenBank/DDBJ whole genome shotgun (WGS) entry which is preliminary data.</text>
</comment>
<dbReference type="SUPFAM" id="SSF53244">
    <property type="entry name" value="MurD-like peptide ligases, peptide-binding domain"/>
    <property type="match status" value="1"/>
</dbReference>
<name>A0ABQ9PK59_9PEZI</name>
<proteinExistence type="inferred from homology"/>
<dbReference type="Gene3D" id="3.90.190.20">
    <property type="entry name" value="Mur ligase, C-terminal domain"/>
    <property type="match status" value="1"/>
</dbReference>
<organism evidence="15 16">
    <name type="scientific">Colletotrichum limetticola</name>
    <dbReference type="NCBI Taxonomy" id="1209924"/>
    <lineage>
        <taxon>Eukaryota</taxon>
        <taxon>Fungi</taxon>
        <taxon>Dikarya</taxon>
        <taxon>Ascomycota</taxon>
        <taxon>Pezizomycotina</taxon>
        <taxon>Sordariomycetes</taxon>
        <taxon>Hypocreomycetidae</taxon>
        <taxon>Glomerellales</taxon>
        <taxon>Glomerellaceae</taxon>
        <taxon>Colletotrichum</taxon>
        <taxon>Colletotrichum acutatum species complex</taxon>
    </lineage>
</organism>
<dbReference type="InterPro" id="IPR004101">
    <property type="entry name" value="Mur_ligase_C"/>
</dbReference>
<keyword evidence="6" id="KW-0479">Metal-binding</keyword>